<dbReference type="Proteomes" id="UP000297549">
    <property type="component" value="Unassembled WGS sequence"/>
</dbReference>
<evidence type="ECO:0000259" key="3">
    <source>
        <dbReference type="Pfam" id="PF14905"/>
    </source>
</evidence>
<evidence type="ECO:0000313" key="4">
    <source>
        <dbReference type="EMBL" id="TGE21311.1"/>
    </source>
</evidence>
<evidence type="ECO:0000256" key="1">
    <source>
        <dbReference type="SAM" id="MobiDB-lite"/>
    </source>
</evidence>
<keyword evidence="2" id="KW-0732">Signal</keyword>
<accession>A0A4Z0PWH6</accession>
<dbReference type="SUPFAM" id="SSF49452">
    <property type="entry name" value="Starch-binding domain-like"/>
    <property type="match status" value="1"/>
</dbReference>
<reference evidence="4 5" key="1">
    <citation type="submission" date="2019-04" db="EMBL/GenBank/DDBJ databases">
        <authorList>
            <person name="Feng G."/>
            <person name="Zhang J."/>
            <person name="Zhu H."/>
        </authorList>
    </citation>
    <scope>NUCLEOTIDE SEQUENCE [LARGE SCALE GENOMIC DNA]</scope>
    <source>
        <strain evidence="4 5">JCM 31653</strain>
    </source>
</reference>
<feature type="signal peptide" evidence="2">
    <location>
        <begin position="1"/>
        <end position="22"/>
    </location>
</feature>
<keyword evidence="5" id="KW-1185">Reference proteome</keyword>
<dbReference type="GO" id="GO:0030246">
    <property type="term" value="F:carbohydrate binding"/>
    <property type="evidence" value="ECO:0007669"/>
    <property type="project" value="InterPro"/>
</dbReference>
<evidence type="ECO:0000256" key="2">
    <source>
        <dbReference type="SAM" id="SignalP"/>
    </source>
</evidence>
<name>A0A4Z0PWH6_9BACT</name>
<keyword evidence="4" id="KW-0675">Receptor</keyword>
<sequence>MRPILLFLGLLLPLLGGAPARAQQAAAGKGTITGAALDSVSGKVLREASVSLLAARDSSYLTFTITDGDGQFRLRSVATGNYLVLITFLGYQSRLVPVRLTDAAPSANLGALRLRAQTQTLGEVVVQQERAPVSLSGDTLAFSARAFKTQPNAAVEALLKKLPGVEVDRAGNIRAQGQAVSRVLVDGKPFFGDDPKMATRNLPADIIDQVQLFSQQSDQAAFSGIDDGTQQRTINLVTKRDKRRGYFGTNSAGAGTAGRYQARLGVNRFNNGRQISALAMANNLNQQGFSSNGGPATATPGPSNPDPGGRARVSSQSGPRGTDSDNEQPDNILESGAVGLNYRDAWGKKAEVAASYLGSRTRVTTEQQLRRENAATAPNQNGETTAPLLTDQHLAARETTPGHRLNLRLDYKLDSLTTLRATPFVAWQQPGQQQASEQATMQNGALLNQGRLRYRTTETTLNGANNLLLMRKFGKEGRTLSANLNTVLADEHAQTRNEATNTFFTPPGAPRTVGLNQQIQQSAGSQTNVLNVSYTEPVSLSRKLEGHYTLTDIRNQADRAVRDYREATGRYDALNSGLSNQFSSRFGAQRAGLTLQTRRLRYTYGLGLDALRGRLRVQNRTADTTFRRDVTQLLPNALFTYNGSQNRTLRLSYRTRLNVPSADQLQPVADNTNPLNVQRGNPDLRPEYVHSLLTTYNQFNARTNRSVFVLLDAARVQHRIVAATSFGANGAQTTRPVNANGYRSLTGFLSLGQRLATHKINLNLTTNVNLTHGLGFVNEQVNEARTWSLGQGLSVNSSFNDHLEFGLSGNLTYQAARYSLLPRQNTAYVTQTLTADVYYQLPAHFVLTSDLWLSNNGGRAAGYNQRVGLWNVALAKQFFANQQGEVKLQVYDVLNQNRSVVRNVTDTYFEDVRSRVLTRYFLLSVGYTLRKFGV</sequence>
<proteinExistence type="predicted"/>
<dbReference type="RefSeq" id="WP_135463861.1">
    <property type="nucleotide sequence ID" value="NZ_SRLC01000002.1"/>
</dbReference>
<dbReference type="AlphaFoldDB" id="A0A4Z0PWH6"/>
<dbReference type="Gene3D" id="2.60.40.1120">
    <property type="entry name" value="Carboxypeptidase-like, regulatory domain"/>
    <property type="match status" value="1"/>
</dbReference>
<dbReference type="InterPro" id="IPR013784">
    <property type="entry name" value="Carb-bd-like_fold"/>
</dbReference>
<feature type="region of interest" description="Disordered" evidence="1">
    <location>
        <begin position="286"/>
        <end position="332"/>
    </location>
</feature>
<feature type="region of interest" description="Disordered" evidence="1">
    <location>
        <begin position="363"/>
        <end position="386"/>
    </location>
</feature>
<dbReference type="Pfam" id="PF13620">
    <property type="entry name" value="CarboxypepD_reg"/>
    <property type="match status" value="1"/>
</dbReference>
<dbReference type="Pfam" id="PF14905">
    <property type="entry name" value="OMP_b-brl_3"/>
    <property type="match status" value="1"/>
</dbReference>
<dbReference type="Gene3D" id="2.170.130.10">
    <property type="entry name" value="TonB-dependent receptor, plug domain"/>
    <property type="match status" value="1"/>
</dbReference>
<gene>
    <name evidence="4" type="ORF">E5K00_13550</name>
</gene>
<dbReference type="InterPro" id="IPR041700">
    <property type="entry name" value="OMP_b-brl_3"/>
</dbReference>
<feature type="domain" description="Outer membrane protein beta-barrel" evidence="3">
    <location>
        <begin position="471"/>
        <end position="820"/>
    </location>
</feature>
<dbReference type="EMBL" id="SRLC01000002">
    <property type="protein sequence ID" value="TGE21311.1"/>
    <property type="molecule type" value="Genomic_DNA"/>
</dbReference>
<comment type="caution">
    <text evidence="4">The sequence shown here is derived from an EMBL/GenBank/DDBJ whole genome shotgun (WGS) entry which is preliminary data.</text>
</comment>
<dbReference type="InterPro" id="IPR037066">
    <property type="entry name" value="Plug_dom_sf"/>
</dbReference>
<dbReference type="SUPFAM" id="SSF56935">
    <property type="entry name" value="Porins"/>
    <property type="match status" value="1"/>
</dbReference>
<dbReference type="OrthoDB" id="1682379at2"/>
<organism evidence="4 5">
    <name type="scientific">Hymenobacter aquaticus</name>
    <dbReference type="NCBI Taxonomy" id="1867101"/>
    <lineage>
        <taxon>Bacteria</taxon>
        <taxon>Pseudomonadati</taxon>
        <taxon>Bacteroidota</taxon>
        <taxon>Cytophagia</taxon>
        <taxon>Cytophagales</taxon>
        <taxon>Hymenobacteraceae</taxon>
        <taxon>Hymenobacter</taxon>
    </lineage>
</organism>
<evidence type="ECO:0000313" key="5">
    <source>
        <dbReference type="Proteomes" id="UP000297549"/>
    </source>
</evidence>
<protein>
    <submittedName>
        <fullName evidence="4">TonB-dependent receptor</fullName>
    </submittedName>
</protein>
<feature type="chain" id="PRO_5021315388" evidence="2">
    <location>
        <begin position="23"/>
        <end position="934"/>
    </location>
</feature>